<evidence type="ECO:0000313" key="1">
    <source>
        <dbReference type="EMBL" id="KAI0041780.1"/>
    </source>
</evidence>
<reference evidence="1" key="1">
    <citation type="submission" date="2021-02" db="EMBL/GenBank/DDBJ databases">
        <authorList>
            <consortium name="DOE Joint Genome Institute"/>
            <person name="Ahrendt S."/>
            <person name="Looney B.P."/>
            <person name="Miyauchi S."/>
            <person name="Morin E."/>
            <person name="Drula E."/>
            <person name="Courty P.E."/>
            <person name="Chicoki N."/>
            <person name="Fauchery L."/>
            <person name="Kohler A."/>
            <person name="Kuo A."/>
            <person name="Labutti K."/>
            <person name="Pangilinan J."/>
            <person name="Lipzen A."/>
            <person name="Riley R."/>
            <person name="Andreopoulos W."/>
            <person name="He G."/>
            <person name="Johnson J."/>
            <person name="Barry K.W."/>
            <person name="Grigoriev I.V."/>
            <person name="Nagy L."/>
            <person name="Hibbett D."/>
            <person name="Henrissat B."/>
            <person name="Matheny P.B."/>
            <person name="Labbe J."/>
            <person name="Martin F."/>
        </authorList>
    </citation>
    <scope>NUCLEOTIDE SEQUENCE</scope>
    <source>
        <strain evidence="1">FP105234-sp</strain>
    </source>
</reference>
<comment type="caution">
    <text evidence="1">The sequence shown here is derived from an EMBL/GenBank/DDBJ whole genome shotgun (WGS) entry which is preliminary data.</text>
</comment>
<dbReference type="EMBL" id="MU276102">
    <property type="protein sequence ID" value="KAI0041780.1"/>
    <property type="molecule type" value="Genomic_DNA"/>
</dbReference>
<proteinExistence type="predicted"/>
<evidence type="ECO:0000313" key="2">
    <source>
        <dbReference type="Proteomes" id="UP000814033"/>
    </source>
</evidence>
<keyword evidence="2" id="KW-1185">Reference proteome</keyword>
<dbReference type="Proteomes" id="UP000814033">
    <property type="component" value="Unassembled WGS sequence"/>
</dbReference>
<name>A0ACB8RCT7_9AGAM</name>
<sequence>MAVDEDPTPNVYIDGLPPNFTEEELYAMTKDFGSVISVRTFTRHVSEHPSGYGFVLFETVDSAAKCIETLKHYRNLHPSFSKPCLLSVVVLQQVHKAPGT</sequence>
<accession>A0ACB8RCT7</accession>
<protein>
    <submittedName>
        <fullName evidence="1">Uncharacterized protein</fullName>
    </submittedName>
</protein>
<reference evidence="1" key="2">
    <citation type="journal article" date="2022" name="New Phytol.">
        <title>Evolutionary transition to the ectomycorrhizal habit in the genomes of a hyperdiverse lineage of mushroom-forming fungi.</title>
        <authorList>
            <person name="Looney B."/>
            <person name="Miyauchi S."/>
            <person name="Morin E."/>
            <person name="Drula E."/>
            <person name="Courty P.E."/>
            <person name="Kohler A."/>
            <person name="Kuo A."/>
            <person name="LaButti K."/>
            <person name="Pangilinan J."/>
            <person name="Lipzen A."/>
            <person name="Riley R."/>
            <person name="Andreopoulos W."/>
            <person name="He G."/>
            <person name="Johnson J."/>
            <person name="Nolan M."/>
            <person name="Tritt A."/>
            <person name="Barry K.W."/>
            <person name="Grigoriev I.V."/>
            <person name="Nagy L.G."/>
            <person name="Hibbett D."/>
            <person name="Henrissat B."/>
            <person name="Matheny P.B."/>
            <person name="Labbe J."/>
            <person name="Martin F.M."/>
        </authorList>
    </citation>
    <scope>NUCLEOTIDE SEQUENCE</scope>
    <source>
        <strain evidence="1">FP105234-sp</strain>
    </source>
</reference>
<gene>
    <name evidence="1" type="ORF">FA95DRAFT_1576152</name>
</gene>
<organism evidence="1 2">
    <name type="scientific">Auriscalpium vulgare</name>
    <dbReference type="NCBI Taxonomy" id="40419"/>
    <lineage>
        <taxon>Eukaryota</taxon>
        <taxon>Fungi</taxon>
        <taxon>Dikarya</taxon>
        <taxon>Basidiomycota</taxon>
        <taxon>Agaricomycotina</taxon>
        <taxon>Agaricomycetes</taxon>
        <taxon>Russulales</taxon>
        <taxon>Auriscalpiaceae</taxon>
        <taxon>Auriscalpium</taxon>
    </lineage>
</organism>